<keyword evidence="2" id="KW-0521">NADP</keyword>
<keyword evidence="5" id="KW-1185">Reference proteome</keyword>
<dbReference type="Gene3D" id="3.40.50.720">
    <property type="entry name" value="NAD(P)-binding Rossmann-like Domain"/>
    <property type="match status" value="1"/>
</dbReference>
<dbReference type="EMBL" id="CP051217">
    <property type="protein sequence ID" value="QJB68536.1"/>
    <property type="molecule type" value="Genomic_DNA"/>
</dbReference>
<name>A0A6H2DLK3_9SPHN</name>
<evidence type="ECO:0000313" key="4">
    <source>
        <dbReference type="EMBL" id="QJB68536.1"/>
    </source>
</evidence>
<reference evidence="4 5" key="1">
    <citation type="submission" date="2020-04" db="EMBL/GenBank/DDBJ databases">
        <title>Genome sequence for Sphingorhabdus sp. strain M1.</title>
        <authorList>
            <person name="Park S.-J."/>
        </authorList>
    </citation>
    <scope>NUCLEOTIDE SEQUENCE [LARGE SCALE GENOMIC DNA]</scope>
    <source>
        <strain evidence="4 5">JK6</strain>
    </source>
</reference>
<evidence type="ECO:0000256" key="3">
    <source>
        <dbReference type="ARBA" id="ARBA00023002"/>
    </source>
</evidence>
<evidence type="ECO:0000256" key="2">
    <source>
        <dbReference type="ARBA" id="ARBA00022857"/>
    </source>
</evidence>
<dbReference type="PANTHER" id="PTHR43618:SF8">
    <property type="entry name" value="7ALPHA-HYDROXYSTEROID DEHYDROGENASE"/>
    <property type="match status" value="1"/>
</dbReference>
<dbReference type="PROSITE" id="PS00061">
    <property type="entry name" value="ADH_SHORT"/>
    <property type="match status" value="1"/>
</dbReference>
<dbReference type="RefSeq" id="WP_168818379.1">
    <property type="nucleotide sequence ID" value="NZ_CP051217.1"/>
</dbReference>
<protein>
    <submittedName>
        <fullName evidence="4">SDR family oxidoreductase</fullName>
    </submittedName>
</protein>
<proteinExistence type="inferred from homology"/>
<dbReference type="Pfam" id="PF13561">
    <property type="entry name" value="adh_short_C2"/>
    <property type="match status" value="1"/>
</dbReference>
<dbReference type="AlphaFoldDB" id="A0A6H2DLK3"/>
<dbReference type="InterPro" id="IPR002347">
    <property type="entry name" value="SDR_fam"/>
</dbReference>
<organism evidence="4 5">
    <name type="scientific">Parasphingorhabdus halotolerans</name>
    <dbReference type="NCBI Taxonomy" id="2725558"/>
    <lineage>
        <taxon>Bacteria</taxon>
        <taxon>Pseudomonadati</taxon>
        <taxon>Pseudomonadota</taxon>
        <taxon>Alphaproteobacteria</taxon>
        <taxon>Sphingomonadales</taxon>
        <taxon>Sphingomonadaceae</taxon>
        <taxon>Parasphingorhabdus</taxon>
    </lineage>
</organism>
<sequence length="263" mass="28296">MSDSLFSMHDKVCVITGGSRGLGKAMARAFLNAEASKVYITARKPEECAQTADELSNLNENGECIALPSDMSSGEDIGRFAKELADREGHIDVLVNNAGTGWLASVEEFPEIGWDKVMDLNVKTPFFLTQQLLPLLKANATPENSASVINIGSVAGFMGSAGSGVSYGTSKAAIHQLTRNLASLLAEDNIRVNAIAPGRFHSKMTSYVEQDKAQYDKEIKMIPLHRWGQDEDIMGPALLLASRAGAYMTGEIITVDGGSLLIW</sequence>
<gene>
    <name evidence="4" type="ORF">HF685_03890</name>
</gene>
<evidence type="ECO:0000256" key="1">
    <source>
        <dbReference type="ARBA" id="ARBA00006484"/>
    </source>
</evidence>
<comment type="similarity">
    <text evidence="1">Belongs to the short-chain dehydrogenases/reductases (SDR) family.</text>
</comment>
<dbReference type="PRINTS" id="PR00080">
    <property type="entry name" value="SDRFAMILY"/>
</dbReference>
<dbReference type="PRINTS" id="PR00081">
    <property type="entry name" value="GDHRDH"/>
</dbReference>
<dbReference type="FunFam" id="3.40.50.720:FF:000084">
    <property type="entry name" value="Short-chain dehydrogenase reductase"/>
    <property type="match status" value="1"/>
</dbReference>
<dbReference type="InterPro" id="IPR036291">
    <property type="entry name" value="NAD(P)-bd_dom_sf"/>
</dbReference>
<dbReference type="KEGG" id="phao:HF685_03890"/>
<dbReference type="PANTHER" id="PTHR43618">
    <property type="entry name" value="7-ALPHA-HYDROXYSTEROID DEHYDROGENASE"/>
    <property type="match status" value="1"/>
</dbReference>
<dbReference type="GO" id="GO:0016491">
    <property type="term" value="F:oxidoreductase activity"/>
    <property type="evidence" value="ECO:0007669"/>
    <property type="project" value="UniProtKB-KW"/>
</dbReference>
<dbReference type="Proteomes" id="UP000501600">
    <property type="component" value="Chromosome"/>
</dbReference>
<dbReference type="SUPFAM" id="SSF51735">
    <property type="entry name" value="NAD(P)-binding Rossmann-fold domains"/>
    <property type="match status" value="1"/>
</dbReference>
<dbReference type="InterPro" id="IPR020904">
    <property type="entry name" value="Sc_DH/Rdtase_CS"/>
</dbReference>
<accession>A0A6H2DLK3</accession>
<keyword evidence="3" id="KW-0560">Oxidoreductase</keyword>
<dbReference type="InterPro" id="IPR052178">
    <property type="entry name" value="Sec_Metab_Biosynth_SDR"/>
</dbReference>
<evidence type="ECO:0000313" key="5">
    <source>
        <dbReference type="Proteomes" id="UP000501600"/>
    </source>
</evidence>